<protein>
    <submittedName>
        <fullName evidence="10">Two-component system response regulator</fullName>
    </submittedName>
</protein>
<dbReference type="GO" id="GO:0006355">
    <property type="term" value="P:regulation of DNA-templated transcription"/>
    <property type="evidence" value="ECO:0007669"/>
    <property type="project" value="InterPro"/>
</dbReference>
<dbReference type="InterPro" id="IPR025944">
    <property type="entry name" value="Sigma_54_int_dom_CS"/>
</dbReference>
<dbReference type="GO" id="GO:0000160">
    <property type="term" value="P:phosphorelay signal transduction system"/>
    <property type="evidence" value="ECO:0007669"/>
    <property type="project" value="InterPro"/>
</dbReference>
<dbReference type="PROSITE" id="PS00688">
    <property type="entry name" value="SIGMA54_INTERACT_3"/>
    <property type="match status" value="1"/>
</dbReference>
<dbReference type="InterPro" id="IPR001789">
    <property type="entry name" value="Sig_transdc_resp-reg_receiver"/>
</dbReference>
<dbReference type="PANTHER" id="PTHR32071:SF113">
    <property type="entry name" value="ALGINATE BIOSYNTHESIS TRANSCRIPTIONAL REGULATORY PROTEIN ALGB"/>
    <property type="match status" value="1"/>
</dbReference>
<evidence type="ECO:0000256" key="6">
    <source>
        <dbReference type="ARBA" id="ARBA00023163"/>
    </source>
</evidence>
<evidence type="ECO:0000259" key="8">
    <source>
        <dbReference type="PROSITE" id="PS50045"/>
    </source>
</evidence>
<accession>A0A1F6D4B3</accession>
<dbReference type="PRINTS" id="PR01590">
    <property type="entry name" value="HTHFIS"/>
</dbReference>
<keyword evidence="4" id="KW-0238">DNA-binding</keyword>
<gene>
    <name evidence="10" type="ORF">A3F84_16395</name>
</gene>
<dbReference type="InterPro" id="IPR011006">
    <property type="entry name" value="CheY-like_superfamily"/>
</dbReference>
<dbReference type="SMART" id="SM00382">
    <property type="entry name" value="AAA"/>
    <property type="match status" value="1"/>
</dbReference>
<dbReference type="InterPro" id="IPR002197">
    <property type="entry name" value="HTH_Fis"/>
</dbReference>
<dbReference type="GO" id="GO:0043565">
    <property type="term" value="F:sequence-specific DNA binding"/>
    <property type="evidence" value="ECO:0007669"/>
    <property type="project" value="InterPro"/>
</dbReference>
<dbReference type="SUPFAM" id="SSF46689">
    <property type="entry name" value="Homeodomain-like"/>
    <property type="match status" value="1"/>
</dbReference>
<dbReference type="InterPro" id="IPR003593">
    <property type="entry name" value="AAA+_ATPase"/>
</dbReference>
<dbReference type="Gene3D" id="3.40.50.300">
    <property type="entry name" value="P-loop containing nucleotide triphosphate hydrolases"/>
    <property type="match status" value="1"/>
</dbReference>
<dbReference type="InterPro" id="IPR009057">
    <property type="entry name" value="Homeodomain-like_sf"/>
</dbReference>
<dbReference type="InterPro" id="IPR025943">
    <property type="entry name" value="Sigma_54_int_dom_ATP-bd_2"/>
</dbReference>
<comment type="caution">
    <text evidence="10">The sequence shown here is derived from an EMBL/GenBank/DDBJ whole genome shotgun (WGS) entry which is preliminary data.</text>
</comment>
<dbReference type="Pfam" id="PF02954">
    <property type="entry name" value="HTH_8"/>
    <property type="match status" value="1"/>
</dbReference>
<dbReference type="PANTHER" id="PTHR32071">
    <property type="entry name" value="TRANSCRIPTIONAL REGULATORY PROTEIN"/>
    <property type="match status" value="1"/>
</dbReference>
<reference evidence="10 11" key="1">
    <citation type="journal article" date="2016" name="Nat. Commun.">
        <title>Thousands of microbial genomes shed light on interconnected biogeochemical processes in an aquifer system.</title>
        <authorList>
            <person name="Anantharaman K."/>
            <person name="Brown C.T."/>
            <person name="Hug L.A."/>
            <person name="Sharon I."/>
            <person name="Castelle C.J."/>
            <person name="Probst A.J."/>
            <person name="Thomas B.C."/>
            <person name="Singh A."/>
            <person name="Wilkins M.J."/>
            <person name="Karaoz U."/>
            <person name="Brodie E.L."/>
            <person name="Williams K.H."/>
            <person name="Hubbard S.S."/>
            <person name="Banfield J.F."/>
        </authorList>
    </citation>
    <scope>NUCLEOTIDE SEQUENCE [LARGE SCALE GENOMIC DNA]</scope>
    <source>
        <strain evidence="11">RIFCSPLOWO2_12_FULL_64_10</strain>
    </source>
</reference>
<dbReference type="Gene3D" id="3.40.50.2300">
    <property type="match status" value="1"/>
</dbReference>
<evidence type="ECO:0000256" key="7">
    <source>
        <dbReference type="PROSITE-ProRule" id="PRU00169"/>
    </source>
</evidence>
<dbReference type="PROSITE" id="PS00675">
    <property type="entry name" value="SIGMA54_INTERACT_1"/>
    <property type="match status" value="1"/>
</dbReference>
<organism evidence="10 11">
    <name type="scientific">Handelsmanbacteria sp. (strain RIFCSPLOWO2_12_FULL_64_10)</name>
    <dbReference type="NCBI Taxonomy" id="1817868"/>
    <lineage>
        <taxon>Bacteria</taxon>
        <taxon>Candidatus Handelsmaniibacteriota</taxon>
    </lineage>
</organism>
<dbReference type="InterPro" id="IPR002078">
    <property type="entry name" value="Sigma_54_int"/>
</dbReference>
<dbReference type="AlphaFoldDB" id="A0A1F6D4B3"/>
<dbReference type="FunFam" id="1.10.8.60:FF:000014">
    <property type="entry name" value="DNA-binding transcriptional regulator NtrC"/>
    <property type="match status" value="1"/>
</dbReference>
<evidence type="ECO:0000313" key="11">
    <source>
        <dbReference type="Proteomes" id="UP000178606"/>
    </source>
</evidence>
<evidence type="ECO:0000256" key="3">
    <source>
        <dbReference type="ARBA" id="ARBA00023015"/>
    </source>
</evidence>
<dbReference type="EMBL" id="MFKF01000042">
    <property type="protein sequence ID" value="OGG56197.1"/>
    <property type="molecule type" value="Genomic_DNA"/>
</dbReference>
<dbReference type="Pfam" id="PF00158">
    <property type="entry name" value="Sigma54_activat"/>
    <property type="match status" value="1"/>
</dbReference>
<dbReference type="SMART" id="SM00448">
    <property type="entry name" value="REC"/>
    <property type="match status" value="1"/>
</dbReference>
<keyword evidence="1" id="KW-0547">Nucleotide-binding</keyword>
<dbReference type="PROSITE" id="PS50045">
    <property type="entry name" value="SIGMA54_INTERACT_4"/>
    <property type="match status" value="1"/>
</dbReference>
<keyword evidence="6" id="KW-0804">Transcription</keyword>
<evidence type="ECO:0000256" key="1">
    <source>
        <dbReference type="ARBA" id="ARBA00022741"/>
    </source>
</evidence>
<evidence type="ECO:0000256" key="2">
    <source>
        <dbReference type="ARBA" id="ARBA00022840"/>
    </source>
</evidence>
<feature type="domain" description="Sigma-54 factor interaction" evidence="8">
    <location>
        <begin position="144"/>
        <end position="373"/>
    </location>
</feature>
<keyword evidence="5" id="KW-0010">Activator</keyword>
<dbReference type="GO" id="GO:0005524">
    <property type="term" value="F:ATP binding"/>
    <property type="evidence" value="ECO:0007669"/>
    <property type="project" value="UniProtKB-KW"/>
</dbReference>
<dbReference type="InterPro" id="IPR027417">
    <property type="entry name" value="P-loop_NTPase"/>
</dbReference>
<dbReference type="Gene3D" id="1.10.10.60">
    <property type="entry name" value="Homeodomain-like"/>
    <property type="match status" value="1"/>
</dbReference>
<dbReference type="InterPro" id="IPR025662">
    <property type="entry name" value="Sigma_54_int_dom_ATP-bd_1"/>
</dbReference>
<dbReference type="SUPFAM" id="SSF52172">
    <property type="entry name" value="CheY-like"/>
    <property type="match status" value="1"/>
</dbReference>
<dbReference type="Pfam" id="PF25601">
    <property type="entry name" value="AAA_lid_14"/>
    <property type="match status" value="1"/>
</dbReference>
<evidence type="ECO:0000313" key="10">
    <source>
        <dbReference type="EMBL" id="OGG56197.1"/>
    </source>
</evidence>
<feature type="modified residue" description="4-aspartylphosphate" evidence="7">
    <location>
        <position position="54"/>
    </location>
</feature>
<evidence type="ECO:0000256" key="4">
    <source>
        <dbReference type="ARBA" id="ARBA00023125"/>
    </source>
</evidence>
<dbReference type="Pfam" id="PF00072">
    <property type="entry name" value="Response_reg"/>
    <property type="match status" value="1"/>
</dbReference>
<dbReference type="Proteomes" id="UP000178606">
    <property type="component" value="Unassembled WGS sequence"/>
</dbReference>
<dbReference type="Gene3D" id="1.10.8.60">
    <property type="match status" value="1"/>
</dbReference>
<keyword evidence="2" id="KW-0067">ATP-binding</keyword>
<proteinExistence type="predicted"/>
<keyword evidence="3" id="KW-0805">Transcription regulation</keyword>
<dbReference type="PROSITE" id="PS00676">
    <property type="entry name" value="SIGMA54_INTERACT_2"/>
    <property type="match status" value="1"/>
</dbReference>
<sequence length="452" mass="50263">MPEDTILVVEDEPIQCHFIALLLRKQGYRVRTAADGAAGMEVVRREPVDVVLTDYMMPGLSGFDLLKAIRAVNPEIAVILITAYGTVRGAVEAMKEGAFDYLTKPIDFDELNLVLKRAIERRHLLSENRDLKRQVEGRHLFKGIISVSDAMEEVLNLASRVAPSQATVLLRGESGTGKEVVARAIHAASPRRDNPFVAVNCAALNANLIESELFGHEKGAFTGADRQRRGRFEQADGGTLLIDEVVEIPVETQAKLLRVLQERTFERVGGDETIRVDVRIIAAASRDLEALITEGRFREELFYRLNVVTVHLPPLRSRRADIPPLVEHFLNHYAKENRKAIAGVSREAMDLLMKYDYPGNVRELENLIERAVVIARGSLLTTDDLPVLLRSGPPSPASHLSSTLPDMVKSLEREVIARALRDTGGNQSRAAAVLGLTERTLRYKLKKYGMKL</sequence>
<dbReference type="InterPro" id="IPR058031">
    <property type="entry name" value="AAA_lid_NorR"/>
</dbReference>
<keyword evidence="7" id="KW-0597">Phosphoprotein</keyword>
<name>A0A1F6D4B3_HANXR</name>
<dbReference type="CDD" id="cd00009">
    <property type="entry name" value="AAA"/>
    <property type="match status" value="1"/>
</dbReference>
<dbReference type="PROSITE" id="PS50110">
    <property type="entry name" value="RESPONSE_REGULATORY"/>
    <property type="match status" value="1"/>
</dbReference>
<dbReference type="SUPFAM" id="SSF52540">
    <property type="entry name" value="P-loop containing nucleoside triphosphate hydrolases"/>
    <property type="match status" value="1"/>
</dbReference>
<feature type="domain" description="Response regulatory" evidence="9">
    <location>
        <begin position="5"/>
        <end position="119"/>
    </location>
</feature>
<evidence type="ECO:0000256" key="5">
    <source>
        <dbReference type="ARBA" id="ARBA00023159"/>
    </source>
</evidence>
<evidence type="ECO:0000259" key="9">
    <source>
        <dbReference type="PROSITE" id="PS50110"/>
    </source>
</evidence>
<dbReference type="FunFam" id="3.40.50.300:FF:000006">
    <property type="entry name" value="DNA-binding transcriptional regulator NtrC"/>
    <property type="match status" value="1"/>
</dbReference>